<feature type="region of interest" description="Disordered" evidence="1">
    <location>
        <begin position="93"/>
        <end position="116"/>
    </location>
</feature>
<evidence type="ECO:0000256" key="1">
    <source>
        <dbReference type="SAM" id="MobiDB-lite"/>
    </source>
</evidence>
<gene>
    <name evidence="2" type="ORF">SAMN05216600_116112</name>
</gene>
<accession>A0ABY1BM73</accession>
<evidence type="ECO:0000313" key="2">
    <source>
        <dbReference type="EMBL" id="SER16914.1"/>
    </source>
</evidence>
<protein>
    <submittedName>
        <fullName evidence="2">Uncharacterized protein</fullName>
    </submittedName>
</protein>
<dbReference type="EMBL" id="FOFP01000016">
    <property type="protein sequence ID" value="SER16914.1"/>
    <property type="molecule type" value="Genomic_DNA"/>
</dbReference>
<organism evidence="2 3">
    <name type="scientific">Pseudomonas cuatrocienegasensis</name>
    <dbReference type="NCBI Taxonomy" id="543360"/>
    <lineage>
        <taxon>Bacteria</taxon>
        <taxon>Pseudomonadati</taxon>
        <taxon>Pseudomonadota</taxon>
        <taxon>Gammaproteobacteria</taxon>
        <taxon>Pseudomonadales</taxon>
        <taxon>Pseudomonadaceae</taxon>
        <taxon>Pseudomonas</taxon>
    </lineage>
</organism>
<dbReference type="Proteomes" id="UP000198512">
    <property type="component" value="Unassembled WGS sequence"/>
</dbReference>
<reference evidence="2 3" key="1">
    <citation type="submission" date="2016-10" db="EMBL/GenBank/DDBJ databases">
        <authorList>
            <person name="Varghese N."/>
            <person name="Submissions S."/>
        </authorList>
    </citation>
    <scope>NUCLEOTIDE SEQUENCE [LARGE SCALE GENOMIC DNA]</scope>
    <source>
        <strain evidence="2 3">CIP 109853</strain>
    </source>
</reference>
<proteinExistence type="predicted"/>
<evidence type="ECO:0000313" key="3">
    <source>
        <dbReference type="Proteomes" id="UP000198512"/>
    </source>
</evidence>
<keyword evidence="3" id="KW-1185">Reference proteome</keyword>
<comment type="caution">
    <text evidence="2">The sequence shown here is derived from an EMBL/GenBank/DDBJ whole genome shotgun (WGS) entry which is preliminary data.</text>
</comment>
<sequence>MTNSLSKPARELLRLLTVLRVSRALDSTSTYGLSVGRCWGFIAALRESGLICHDVASRLDRLVSSAMEHAGQPFPHATNAGPVMPLSVALERRVPQGKPQAQVSSHEPKPLPPPTAPTGLRLLCLRVETVSGQTRLLPVHTLHPMPPRNRHHGKWGSDRYACFVLRETQARPATAEVLVRCARHRQTHALRPALGSVRVGGLSHV</sequence>
<name>A0ABY1BM73_9PSED</name>